<dbReference type="InParanoid" id="A0A1Y1UQ47"/>
<dbReference type="GeneID" id="33556926"/>
<dbReference type="Proteomes" id="UP000193218">
    <property type="component" value="Unassembled WGS sequence"/>
</dbReference>
<dbReference type="EMBL" id="NBSH01000003">
    <property type="protein sequence ID" value="ORX39265.1"/>
    <property type="molecule type" value="Genomic_DNA"/>
</dbReference>
<feature type="region of interest" description="Disordered" evidence="2">
    <location>
        <begin position="1"/>
        <end position="29"/>
    </location>
</feature>
<proteinExistence type="predicted"/>
<feature type="coiled-coil region" evidence="1">
    <location>
        <begin position="122"/>
        <end position="151"/>
    </location>
</feature>
<dbReference type="RefSeq" id="XP_021873128.1">
    <property type="nucleotide sequence ID" value="XM_022015118.1"/>
</dbReference>
<protein>
    <submittedName>
        <fullName evidence="3">Uncharacterized protein</fullName>
    </submittedName>
</protein>
<evidence type="ECO:0000313" key="4">
    <source>
        <dbReference type="Proteomes" id="UP000193218"/>
    </source>
</evidence>
<accession>A0A1Y1UQ47</accession>
<evidence type="ECO:0000313" key="3">
    <source>
        <dbReference type="EMBL" id="ORX39265.1"/>
    </source>
</evidence>
<sequence>MNPTLASMSAEELRRHQQSSTWFAPDTEFHGPNVGVYSMPNSRQTHRARIIEPQVVNGNQPGLTIPPTADPGVAPNVIEPSHSTDKSTFSEVSLGARIRQMLQTLPHNDPGQVTVFTELVKLRTKELELEIANARRKEKEAELELARFRSVTGSTAGPTPLEARLPAPTVAEPGHPTFVSGSYPFVNHARPLEEDTVAPIPDVQFDVDSLLQEFHLDNFLAMLPGSQEPSLQTMDPTQMVFPAVQPPPVQSSPIKRRFSSPAGSDNQDEPSKRPKKSARKAIIEDSTTCSVCFKPILRAILRTSVSDVPNPITFLLKCATCQPIASADSTDKTGLVTLDIRKRFRVSLEVDDEEHKAIDRRVFCDVCQRSIATGQMTRDGESMLGMLEIVCASCDAKYQRCTDCGGGGGSRIGIGKWRMKQVFQPGRKTCSLSHNRVGDRHREIGVHVTPTDFTPELLKEVLNRCQSMWNEKTLARLAVPEMLEIDLPPGVVNPLQSYSDVEAVIARNWPSREAMIRAQGADEKRFKRVLSLIWAHAKPRRSVKTVDLEEEYAKEDRSDHSTVLANVTHTDVVIPPGSDLIGMWGGEWDMEQGSLLISTLVPFEGADGEDSTALSVGEMITKVQYLRNKMNDEGQKLPQCEHLWVVSGGTMPLVRERVADVLIKKRSFVPIEEYLTRHPEFIHAVNARPRGLHPDLNRPDRGDDPKPLIVARWLGRDFDAERVLKIKQQEFGAKKAKKKKA</sequence>
<keyword evidence="1" id="KW-0175">Coiled coil</keyword>
<name>A0A1Y1UQ47_9TREE</name>
<dbReference type="OrthoDB" id="2129662at2759"/>
<dbReference type="AlphaFoldDB" id="A0A1Y1UQ47"/>
<comment type="caution">
    <text evidence="3">The sequence shown here is derived from an EMBL/GenBank/DDBJ whole genome shotgun (WGS) entry which is preliminary data.</text>
</comment>
<keyword evidence="4" id="KW-1185">Reference proteome</keyword>
<feature type="region of interest" description="Disordered" evidence="2">
    <location>
        <begin position="243"/>
        <end position="280"/>
    </location>
</feature>
<organism evidence="3 4">
    <name type="scientific">Kockovaella imperatae</name>
    <dbReference type="NCBI Taxonomy" id="4999"/>
    <lineage>
        <taxon>Eukaryota</taxon>
        <taxon>Fungi</taxon>
        <taxon>Dikarya</taxon>
        <taxon>Basidiomycota</taxon>
        <taxon>Agaricomycotina</taxon>
        <taxon>Tremellomycetes</taxon>
        <taxon>Tremellales</taxon>
        <taxon>Cuniculitremaceae</taxon>
        <taxon>Kockovaella</taxon>
    </lineage>
</organism>
<evidence type="ECO:0000256" key="2">
    <source>
        <dbReference type="SAM" id="MobiDB-lite"/>
    </source>
</evidence>
<gene>
    <name evidence="3" type="ORF">BD324DRAFT_619074</name>
</gene>
<reference evidence="3 4" key="1">
    <citation type="submission" date="2017-03" db="EMBL/GenBank/DDBJ databases">
        <title>Widespread Adenine N6-methylation of Active Genes in Fungi.</title>
        <authorList>
            <consortium name="DOE Joint Genome Institute"/>
            <person name="Mondo S.J."/>
            <person name="Dannebaum R.O."/>
            <person name="Kuo R.C."/>
            <person name="Louie K.B."/>
            <person name="Bewick A.J."/>
            <person name="Labutti K."/>
            <person name="Haridas S."/>
            <person name="Kuo A."/>
            <person name="Salamov A."/>
            <person name="Ahrendt S.R."/>
            <person name="Lau R."/>
            <person name="Bowen B.P."/>
            <person name="Lipzen A."/>
            <person name="Sullivan W."/>
            <person name="Andreopoulos W.B."/>
            <person name="Clum A."/>
            <person name="Lindquist E."/>
            <person name="Daum C."/>
            <person name="Northen T.R."/>
            <person name="Ramamoorthy G."/>
            <person name="Schmitz R.J."/>
            <person name="Gryganskyi A."/>
            <person name="Culley D."/>
            <person name="Magnuson J."/>
            <person name="James T.Y."/>
            <person name="O'Malley M.A."/>
            <person name="Stajich J.E."/>
            <person name="Spatafora J.W."/>
            <person name="Visel A."/>
            <person name="Grigoriev I.V."/>
        </authorList>
    </citation>
    <scope>NUCLEOTIDE SEQUENCE [LARGE SCALE GENOMIC DNA]</scope>
    <source>
        <strain evidence="3 4">NRRL Y-17943</strain>
    </source>
</reference>
<dbReference type="STRING" id="4999.A0A1Y1UQ47"/>
<evidence type="ECO:0000256" key="1">
    <source>
        <dbReference type="SAM" id="Coils"/>
    </source>
</evidence>